<gene>
    <name evidence="2" type="ORF">EAH_00041170</name>
</gene>
<feature type="compositionally biased region" description="Acidic residues" evidence="1">
    <location>
        <begin position="571"/>
        <end position="580"/>
    </location>
</feature>
<dbReference type="OrthoDB" id="347993at2759"/>
<organism evidence="2 3">
    <name type="scientific">Eimeria acervulina</name>
    <name type="common">Coccidian parasite</name>
    <dbReference type="NCBI Taxonomy" id="5801"/>
    <lineage>
        <taxon>Eukaryota</taxon>
        <taxon>Sar</taxon>
        <taxon>Alveolata</taxon>
        <taxon>Apicomplexa</taxon>
        <taxon>Conoidasida</taxon>
        <taxon>Coccidia</taxon>
        <taxon>Eucoccidiorida</taxon>
        <taxon>Eimeriorina</taxon>
        <taxon>Eimeriidae</taxon>
        <taxon>Eimeria</taxon>
    </lineage>
</organism>
<dbReference type="Proteomes" id="UP000018050">
    <property type="component" value="Unassembled WGS sequence"/>
</dbReference>
<evidence type="ECO:0000313" key="2">
    <source>
        <dbReference type="EMBL" id="CDI83628.1"/>
    </source>
</evidence>
<name>U6GWJ2_EIMAC</name>
<feature type="compositionally biased region" description="Low complexity" evidence="1">
    <location>
        <begin position="455"/>
        <end position="466"/>
    </location>
</feature>
<dbReference type="GeneID" id="25272187"/>
<dbReference type="RefSeq" id="XP_013247276.1">
    <property type="nucleotide sequence ID" value="XM_013391822.1"/>
</dbReference>
<feature type="compositionally biased region" description="Low complexity" evidence="1">
    <location>
        <begin position="684"/>
        <end position="714"/>
    </location>
</feature>
<feature type="compositionally biased region" description="Low complexity" evidence="1">
    <location>
        <begin position="543"/>
        <end position="570"/>
    </location>
</feature>
<evidence type="ECO:0000313" key="3">
    <source>
        <dbReference type="Proteomes" id="UP000018050"/>
    </source>
</evidence>
<evidence type="ECO:0000256" key="1">
    <source>
        <dbReference type="SAM" id="MobiDB-lite"/>
    </source>
</evidence>
<feature type="compositionally biased region" description="Low complexity" evidence="1">
    <location>
        <begin position="628"/>
        <end position="655"/>
    </location>
</feature>
<feature type="compositionally biased region" description="Low complexity" evidence="1">
    <location>
        <begin position="581"/>
        <end position="593"/>
    </location>
</feature>
<feature type="compositionally biased region" description="Low complexity" evidence="1">
    <location>
        <begin position="525"/>
        <end position="535"/>
    </location>
</feature>
<keyword evidence="3" id="KW-1185">Reference proteome</keyword>
<accession>U6GWJ2</accession>
<dbReference type="AlphaFoldDB" id="U6GWJ2"/>
<protein>
    <submittedName>
        <fullName evidence="2">Uncharacterized protein</fullName>
    </submittedName>
</protein>
<feature type="region of interest" description="Disordered" evidence="1">
    <location>
        <begin position="389"/>
        <end position="714"/>
    </location>
</feature>
<proteinExistence type="predicted"/>
<feature type="compositionally biased region" description="Polar residues" evidence="1">
    <location>
        <begin position="659"/>
        <end position="669"/>
    </location>
</feature>
<reference evidence="2" key="1">
    <citation type="submission" date="2013-10" db="EMBL/GenBank/DDBJ databases">
        <title>Genomic analysis of the causative agents of coccidiosis in chickens.</title>
        <authorList>
            <person name="Reid A.J."/>
            <person name="Blake D."/>
            <person name="Billington K."/>
            <person name="Browne H."/>
            <person name="Dunn M."/>
            <person name="Hung S."/>
            <person name="Kawahara F."/>
            <person name="Miranda-Saavedra D."/>
            <person name="Mourier T."/>
            <person name="Nagra H."/>
            <person name="Otto T.D."/>
            <person name="Rawlings N."/>
            <person name="Sanchez A."/>
            <person name="Sanders M."/>
            <person name="Subramaniam C."/>
            <person name="Tay Y."/>
            <person name="Dear P."/>
            <person name="Doerig C."/>
            <person name="Gruber A."/>
            <person name="Parkinson J."/>
            <person name="Shirley M."/>
            <person name="Wan K.L."/>
            <person name="Berriman M."/>
            <person name="Tomley F."/>
            <person name="Pain A."/>
        </authorList>
    </citation>
    <scope>NUCLEOTIDE SEQUENCE [LARGE SCALE GENOMIC DNA]</scope>
    <source>
        <strain evidence="2">Houghton</strain>
    </source>
</reference>
<dbReference type="EMBL" id="HG673450">
    <property type="protein sequence ID" value="CDI83628.1"/>
    <property type="molecule type" value="Genomic_DNA"/>
</dbReference>
<feature type="compositionally biased region" description="Polar residues" evidence="1">
    <location>
        <begin position="604"/>
        <end position="615"/>
    </location>
</feature>
<reference evidence="2" key="2">
    <citation type="submission" date="2013-10" db="EMBL/GenBank/DDBJ databases">
        <authorList>
            <person name="Aslett M."/>
        </authorList>
    </citation>
    <scope>NUCLEOTIDE SEQUENCE [LARGE SCALE GENOMIC DNA]</scope>
    <source>
        <strain evidence="2">Houghton</strain>
    </source>
</reference>
<dbReference type="VEuPathDB" id="ToxoDB:EAH_00041170"/>
<feature type="compositionally biased region" description="Low complexity" evidence="1">
    <location>
        <begin position="425"/>
        <end position="447"/>
    </location>
</feature>
<sequence>MLQLGICKIAVPLDVCSDCCARMQHARHSRTVLAIKDCMKQVFISHLNTVELQLSRIAKFEELRSMQLDQSSSAAAQKELLAGCQEAELHDLKELHSRQRILILNQFFHQKQREAKEKFYSAKNILNGSSVTAEHAHGNQGDETSVPAETAASEDIDDYVKRAMAAKAAQVAAHEEEEVKELKERHYTELAELVKSNESATKGPTASVKTVHVVSPDEHTRCEEATLHEGANSSYQTGITVENAPSTVVAEWQRRMRVGSCASILVSKEDGADAKAAAICKHLEKFVNAGPRKSVMDFKVEREQWKAKRDALQKWHPLFWCIVEEEAKHGSYEAFEYSASVVARGPTLCNIDRVIVSLEEGSFLRNMIANLGILGKAFNTLGAMPDYLTAESESSESGSSSPSSSSSQTEVPRQRRKVSIASAPSSHSSESSGSSDESRNEGSSSEESSSEDSSEGSGSNESSNTEEVGRHAQTQADRQSAMAALGKRNALPKDELIHETSSASSAESMESKNFQQAQPGWDRTGSASSEKPESSSSDDSDESSIGNSGSSSSASTSKTSSESGRNSIDETSGDSSEDVSSESSSSGSSGSNSAEKPDNETEESQTTSRSGNENGSVAIESSRASQPASAEAADVESSSSSSGSSSSSEIEFPEAIRSSDASQNSSSPRRSVDTLNGPRLQGRGTSPNESTGGSSGSSSTSRPSSPAGTETNSD</sequence>
<feature type="compositionally biased region" description="Low complexity" evidence="1">
    <location>
        <begin position="391"/>
        <end position="407"/>
    </location>
</feature>